<evidence type="ECO:0000256" key="1">
    <source>
        <dbReference type="ARBA" id="ARBA00006987"/>
    </source>
</evidence>
<dbReference type="STRING" id="658167.SAMN04488135_11036"/>
<dbReference type="Pfam" id="PF03401">
    <property type="entry name" value="TctC"/>
    <property type="match status" value="1"/>
</dbReference>
<dbReference type="PANTHER" id="PTHR42928:SF5">
    <property type="entry name" value="BLR1237 PROTEIN"/>
    <property type="match status" value="1"/>
</dbReference>
<keyword evidence="4" id="KW-1185">Reference proteome</keyword>
<reference evidence="3 4" key="1">
    <citation type="submission" date="2016-11" db="EMBL/GenBank/DDBJ databases">
        <authorList>
            <person name="Jaros S."/>
            <person name="Januszkiewicz K."/>
            <person name="Wedrychowicz H."/>
        </authorList>
    </citation>
    <scope>NUCLEOTIDE SEQUENCE [LARGE SCALE GENOMIC DNA]</scope>
    <source>
        <strain evidence="3 4">CGMCC 1.10190</strain>
    </source>
</reference>
<dbReference type="InterPro" id="IPR042100">
    <property type="entry name" value="Bug_dom1"/>
</dbReference>
<accession>A0A1M5YPW3</accession>
<feature type="signal peptide" evidence="2">
    <location>
        <begin position="1"/>
        <end position="26"/>
    </location>
</feature>
<proteinExistence type="inferred from homology"/>
<keyword evidence="2" id="KW-0732">Signal</keyword>
<feature type="chain" id="PRO_5012454871" evidence="2">
    <location>
        <begin position="27"/>
        <end position="319"/>
    </location>
</feature>
<dbReference type="AlphaFoldDB" id="A0A1M5YPW3"/>
<dbReference type="OrthoDB" id="8678477at2"/>
<gene>
    <name evidence="3" type="ORF">SAMN04488135_11036</name>
</gene>
<protein>
    <submittedName>
        <fullName evidence="3">Tripartite-type tricarboxylate transporter, receptor component TctC</fullName>
    </submittedName>
</protein>
<keyword evidence="3" id="KW-0675">Receptor</keyword>
<dbReference type="PANTHER" id="PTHR42928">
    <property type="entry name" value="TRICARBOXYLATE-BINDING PROTEIN"/>
    <property type="match status" value="1"/>
</dbReference>
<evidence type="ECO:0000313" key="4">
    <source>
        <dbReference type="Proteomes" id="UP000184226"/>
    </source>
</evidence>
<name>A0A1M5YPW3_9BURK</name>
<dbReference type="Proteomes" id="UP000184226">
    <property type="component" value="Unassembled WGS sequence"/>
</dbReference>
<dbReference type="InterPro" id="IPR005064">
    <property type="entry name" value="BUG"/>
</dbReference>
<dbReference type="RefSeq" id="WP_073105242.1">
    <property type="nucleotide sequence ID" value="NZ_FQXE01000010.1"/>
</dbReference>
<dbReference type="Gene3D" id="3.40.190.150">
    <property type="entry name" value="Bordetella uptake gene, domain 1"/>
    <property type="match status" value="1"/>
</dbReference>
<organism evidence="3 4">
    <name type="scientific">Pollutimonas bauzanensis</name>
    <dbReference type="NCBI Taxonomy" id="658167"/>
    <lineage>
        <taxon>Bacteria</taxon>
        <taxon>Pseudomonadati</taxon>
        <taxon>Pseudomonadota</taxon>
        <taxon>Betaproteobacteria</taxon>
        <taxon>Burkholderiales</taxon>
        <taxon>Alcaligenaceae</taxon>
        <taxon>Pollutimonas</taxon>
    </lineage>
</organism>
<sequence>MSGFKPLLAKAAVGAALALSAAAAFAWPDRPIELVVGFAPGGGTDITARTLASYLEKELGGSILVINKPGASGAIGLSQVARAKPDGYTLGMTNMPGLLTLPIERQSGFTAQDFTYLATLVRDPSAFSVSLDAPYKTLDDLIADARARPGAISYGSTGVGTDDHLAMVLFEQLTQVDLNHVPFNGAGPLRNAVMGGHAVIGGMNLGEAMPYNGKTLRILGQASEKRSELAPDVPTFKEQGVDLVFASERGVVAPRNLPPEVAKKLMQALDRVAKNPEFQGSMKQQFTEMDYLPGDQWQARLKEADTQFRALWAKQKWVE</sequence>
<dbReference type="CDD" id="cd07012">
    <property type="entry name" value="PBP2_Bug_TTT"/>
    <property type="match status" value="1"/>
</dbReference>
<evidence type="ECO:0000313" key="3">
    <source>
        <dbReference type="EMBL" id="SHI13918.1"/>
    </source>
</evidence>
<dbReference type="PIRSF" id="PIRSF017082">
    <property type="entry name" value="YflP"/>
    <property type="match status" value="1"/>
</dbReference>
<comment type="similarity">
    <text evidence="1">Belongs to the UPF0065 (bug) family.</text>
</comment>
<evidence type="ECO:0000256" key="2">
    <source>
        <dbReference type="SAM" id="SignalP"/>
    </source>
</evidence>
<dbReference type="Gene3D" id="3.40.190.10">
    <property type="entry name" value="Periplasmic binding protein-like II"/>
    <property type="match status" value="1"/>
</dbReference>
<dbReference type="EMBL" id="FQXE01000010">
    <property type="protein sequence ID" value="SHI13918.1"/>
    <property type="molecule type" value="Genomic_DNA"/>
</dbReference>